<organism evidence="2 3">
    <name type="scientific">Candidatus Erwinia dacicola</name>
    <dbReference type="NCBI Taxonomy" id="252393"/>
    <lineage>
        <taxon>Bacteria</taxon>
        <taxon>Pseudomonadati</taxon>
        <taxon>Pseudomonadota</taxon>
        <taxon>Gammaproteobacteria</taxon>
        <taxon>Enterobacterales</taxon>
        <taxon>Erwiniaceae</taxon>
        <taxon>Erwinia</taxon>
    </lineage>
</organism>
<dbReference type="EMBL" id="LJAM02000042">
    <property type="protein sequence ID" value="RAP72350.1"/>
    <property type="molecule type" value="Genomic_DNA"/>
</dbReference>
<sequence length="48" mass="4996">MAKHAGISTATVSRALMNPGKVSEAARYKVEQAVIAVGYSSHSMTNSS</sequence>
<dbReference type="GO" id="GO:0006355">
    <property type="term" value="P:regulation of DNA-templated transcription"/>
    <property type="evidence" value="ECO:0007669"/>
    <property type="project" value="InterPro"/>
</dbReference>
<dbReference type="CDD" id="cd01392">
    <property type="entry name" value="HTH_LacI"/>
    <property type="match status" value="1"/>
</dbReference>
<dbReference type="SUPFAM" id="SSF47413">
    <property type="entry name" value="lambda repressor-like DNA-binding domains"/>
    <property type="match status" value="1"/>
</dbReference>
<dbReference type="Gene3D" id="1.10.260.40">
    <property type="entry name" value="lambda repressor-like DNA-binding domains"/>
    <property type="match status" value="1"/>
</dbReference>
<dbReference type="SMART" id="SM00354">
    <property type="entry name" value="HTH_LACI"/>
    <property type="match status" value="1"/>
</dbReference>
<proteinExistence type="predicted"/>
<dbReference type="Pfam" id="PF00356">
    <property type="entry name" value="LacI"/>
    <property type="match status" value="1"/>
</dbReference>
<dbReference type="InterPro" id="IPR010982">
    <property type="entry name" value="Lambda_DNA-bd_dom_sf"/>
</dbReference>
<accession>A0A328TQ23</accession>
<evidence type="ECO:0000259" key="1">
    <source>
        <dbReference type="PROSITE" id="PS50932"/>
    </source>
</evidence>
<name>A0A328TQ23_9GAMM</name>
<comment type="caution">
    <text evidence="2">The sequence shown here is derived from an EMBL/GenBank/DDBJ whole genome shotgun (WGS) entry which is preliminary data.</text>
</comment>
<evidence type="ECO:0000313" key="3">
    <source>
        <dbReference type="Proteomes" id="UP000244334"/>
    </source>
</evidence>
<dbReference type="PROSITE" id="PS50932">
    <property type="entry name" value="HTH_LACI_2"/>
    <property type="match status" value="1"/>
</dbReference>
<feature type="domain" description="HTH lacI-type" evidence="1">
    <location>
        <begin position="1"/>
        <end position="48"/>
    </location>
</feature>
<dbReference type="Proteomes" id="UP000244334">
    <property type="component" value="Unassembled WGS sequence"/>
</dbReference>
<evidence type="ECO:0000313" key="2">
    <source>
        <dbReference type="EMBL" id="RAP72350.1"/>
    </source>
</evidence>
<dbReference type="InterPro" id="IPR000843">
    <property type="entry name" value="HTH_LacI"/>
</dbReference>
<reference evidence="2" key="1">
    <citation type="submission" date="2018-04" db="EMBL/GenBank/DDBJ databases">
        <title>Genomes of the Obligate Erwinia dacicola and Facultative Enterobacter sp. OLF Endosymbionts of the Olive Fruit fly, Bactrocera oleae.</title>
        <authorList>
            <person name="Estes A.M."/>
            <person name="Hearn D.J."/>
            <person name="Agarwal S."/>
            <person name="Pierson E.A."/>
            <person name="Dunning-Hotopp J.C."/>
        </authorList>
    </citation>
    <scope>NUCLEOTIDE SEQUENCE [LARGE SCALE GENOMIC DNA]</scope>
    <source>
        <strain evidence="2">Oroville</strain>
    </source>
</reference>
<dbReference type="AlphaFoldDB" id="A0A328TQ23"/>
<gene>
    <name evidence="2" type="ORF">ACZ87_00826</name>
</gene>
<dbReference type="GO" id="GO:0003677">
    <property type="term" value="F:DNA binding"/>
    <property type="evidence" value="ECO:0007669"/>
    <property type="project" value="InterPro"/>
</dbReference>
<protein>
    <submittedName>
        <fullName evidence="2">Bacterial regulatory, lacI family protein</fullName>
    </submittedName>
</protein>
<keyword evidence="3" id="KW-1185">Reference proteome</keyword>